<accession>A0AA36HZ09</accession>
<dbReference type="Proteomes" id="UP001178507">
    <property type="component" value="Unassembled WGS sequence"/>
</dbReference>
<dbReference type="EMBL" id="CAUJNA010000415">
    <property type="protein sequence ID" value="CAJ1376743.1"/>
    <property type="molecule type" value="Genomic_DNA"/>
</dbReference>
<comment type="caution">
    <text evidence="2">The sequence shown here is derived from an EMBL/GenBank/DDBJ whole genome shotgun (WGS) entry which is preliminary data.</text>
</comment>
<proteinExistence type="predicted"/>
<reference evidence="2" key="1">
    <citation type="submission" date="2023-08" db="EMBL/GenBank/DDBJ databases">
        <authorList>
            <person name="Chen Y."/>
            <person name="Shah S."/>
            <person name="Dougan E. K."/>
            <person name="Thang M."/>
            <person name="Chan C."/>
        </authorList>
    </citation>
    <scope>NUCLEOTIDE SEQUENCE</scope>
</reference>
<name>A0AA36HZ09_9DINO</name>
<keyword evidence="3" id="KW-1185">Reference proteome</keyword>
<dbReference type="AlphaFoldDB" id="A0AA36HZ09"/>
<protein>
    <submittedName>
        <fullName evidence="2">Uncharacterized protein</fullName>
    </submittedName>
</protein>
<evidence type="ECO:0000256" key="1">
    <source>
        <dbReference type="SAM" id="MobiDB-lite"/>
    </source>
</evidence>
<organism evidence="2 3">
    <name type="scientific">Effrenium voratum</name>
    <dbReference type="NCBI Taxonomy" id="2562239"/>
    <lineage>
        <taxon>Eukaryota</taxon>
        <taxon>Sar</taxon>
        <taxon>Alveolata</taxon>
        <taxon>Dinophyceae</taxon>
        <taxon>Suessiales</taxon>
        <taxon>Symbiodiniaceae</taxon>
        <taxon>Effrenium</taxon>
    </lineage>
</organism>
<sequence>MQDDDLVWPTVKAQLYLSEASHVKKLVGADKIRRNKDALRELRCFQEILADLHAGHFGCAPERRSAAEAAAQKWEILTTEAQSRSLMPEALFEASARVLSYVQCFGRSTSPGSSKVVISEENATTCGSSTRAPSTVLPQEETQSLATTEAISELTGFLDDARPFDAFGHTALGKTRQSNEQLCKLAAELREQMDQEYTALMASIDEIQRLMEAEVAGDAQLPSIAELQTFTASIDEATRKLHATQANAPAEVCKGSASSASSESGLLEKRRDSLDAKLEAILEIGEVYHSESILPSEPTKMCNVQLEDKDDRMLVPAAIRFERPRWADLCSDSDEADAPMPSLTSAKANSTPSLAQCIRCSRHLARSSFSRRAWRQVRGKGGQGQRKPDSACCRDCSRTSSEVPVELTGKVASG</sequence>
<evidence type="ECO:0000313" key="3">
    <source>
        <dbReference type="Proteomes" id="UP001178507"/>
    </source>
</evidence>
<feature type="region of interest" description="Disordered" evidence="1">
    <location>
        <begin position="375"/>
        <end position="396"/>
    </location>
</feature>
<gene>
    <name evidence="2" type="ORF">EVOR1521_LOCUS5724</name>
</gene>
<evidence type="ECO:0000313" key="2">
    <source>
        <dbReference type="EMBL" id="CAJ1376743.1"/>
    </source>
</evidence>